<dbReference type="OrthoDB" id="5522207at2"/>
<dbReference type="EMBL" id="SMLL01000005">
    <property type="protein sequence ID" value="TFY98484.1"/>
    <property type="molecule type" value="Genomic_DNA"/>
</dbReference>
<evidence type="ECO:0000313" key="1">
    <source>
        <dbReference type="EMBL" id="TFY98484.1"/>
    </source>
</evidence>
<evidence type="ECO:0008006" key="3">
    <source>
        <dbReference type="Google" id="ProtNLM"/>
    </source>
</evidence>
<proteinExistence type="predicted"/>
<dbReference type="RefSeq" id="WP_135285635.1">
    <property type="nucleotide sequence ID" value="NZ_SMLL01000005.1"/>
</dbReference>
<reference evidence="1 2" key="1">
    <citation type="submission" date="2019-03" db="EMBL/GenBank/DDBJ databases">
        <title>Ramlibacter rhizophilus CCTCC AB2015357, whole genome shotgun sequence.</title>
        <authorList>
            <person name="Zhang X."/>
            <person name="Feng G."/>
            <person name="Zhu H."/>
        </authorList>
    </citation>
    <scope>NUCLEOTIDE SEQUENCE [LARGE SCALE GENOMIC DNA]</scope>
    <source>
        <strain evidence="1 2">CCTCC AB2015357</strain>
    </source>
</reference>
<organism evidence="1 2">
    <name type="scientific">Ramlibacter rhizophilus</name>
    <dbReference type="NCBI Taxonomy" id="1781167"/>
    <lineage>
        <taxon>Bacteria</taxon>
        <taxon>Pseudomonadati</taxon>
        <taxon>Pseudomonadota</taxon>
        <taxon>Betaproteobacteria</taxon>
        <taxon>Burkholderiales</taxon>
        <taxon>Comamonadaceae</taxon>
        <taxon>Ramlibacter</taxon>
    </lineage>
</organism>
<protein>
    <recommendedName>
        <fullName evidence="3">Type I restriction endonuclease subunit M</fullName>
    </recommendedName>
</protein>
<comment type="caution">
    <text evidence="1">The sequence shown here is derived from an EMBL/GenBank/DDBJ whole genome shotgun (WGS) entry which is preliminary data.</text>
</comment>
<keyword evidence="2" id="KW-1185">Reference proteome</keyword>
<sequence length="89" mass="9903">MRVQLGRVVATRNCLDHLVSIGASAVPYLKRHQRGDWGNLGSSDKQDNEQALLHGGRILSKYLLKDGTPIYVITEADRSYTTVMLVGDY</sequence>
<dbReference type="Proteomes" id="UP000297564">
    <property type="component" value="Unassembled WGS sequence"/>
</dbReference>
<name>A0A4Z0BK44_9BURK</name>
<dbReference type="AlphaFoldDB" id="A0A4Z0BK44"/>
<accession>A0A4Z0BK44</accession>
<gene>
    <name evidence="1" type="ORF">EZ242_13140</name>
</gene>
<evidence type="ECO:0000313" key="2">
    <source>
        <dbReference type="Proteomes" id="UP000297564"/>
    </source>
</evidence>